<evidence type="ECO:0000313" key="6">
    <source>
        <dbReference type="Proteomes" id="UP000318428"/>
    </source>
</evidence>
<evidence type="ECO:0000313" key="4">
    <source>
        <dbReference type="EMBL" id="TWR92612.1"/>
    </source>
</evidence>
<feature type="region of interest" description="Disordered" evidence="1">
    <location>
        <begin position="22"/>
        <end position="110"/>
    </location>
</feature>
<dbReference type="EMBL" id="VFIP01000066">
    <property type="protein sequence ID" value="TWR82617.1"/>
    <property type="molecule type" value="Genomic_DNA"/>
</dbReference>
<dbReference type="Proteomes" id="UP000318428">
    <property type="component" value="Unassembled WGS sequence"/>
</dbReference>
<proteinExistence type="predicted"/>
<name>A0A5C5PR65_9PSED</name>
<dbReference type="OrthoDB" id="7025276at2"/>
<dbReference type="EMBL" id="VFIO01000001">
    <property type="protein sequence ID" value="TWR92612.1"/>
    <property type="molecule type" value="Genomic_DNA"/>
</dbReference>
<sequence length="110" mass="11222">MITSSLKTLSLAALLCVLSTNGFAATPPSPTVPTNPQEPPAGQDIKPTITPDAKIHNDSDVPTHPSVDPHMQGNDPGRQGGMNTDGNGPMGNDDDSPDSAIPAPSGTMKP</sequence>
<feature type="signal peptide" evidence="2">
    <location>
        <begin position="1"/>
        <end position="24"/>
    </location>
</feature>
<comment type="caution">
    <text evidence="3">The sequence shown here is derived from an EMBL/GenBank/DDBJ whole genome shotgun (WGS) entry which is preliminary data.</text>
</comment>
<dbReference type="RefSeq" id="WP_146383878.1">
    <property type="nucleotide sequence ID" value="NZ_CP142033.1"/>
</dbReference>
<keyword evidence="6" id="KW-1185">Reference proteome</keyword>
<protein>
    <submittedName>
        <fullName evidence="3">Uncharacterized protein</fullName>
    </submittedName>
</protein>
<organism evidence="3 5">
    <name type="scientific">Pseudomonas saxonica</name>
    <dbReference type="NCBI Taxonomy" id="2600598"/>
    <lineage>
        <taxon>Bacteria</taxon>
        <taxon>Pseudomonadati</taxon>
        <taxon>Pseudomonadota</taxon>
        <taxon>Gammaproteobacteria</taxon>
        <taxon>Pseudomonadales</taxon>
        <taxon>Pseudomonadaceae</taxon>
        <taxon>Pseudomonas</taxon>
    </lineage>
</organism>
<feature type="compositionally biased region" description="Pro residues" evidence="1">
    <location>
        <begin position="27"/>
        <end position="39"/>
    </location>
</feature>
<accession>A0A5C5PR65</accession>
<evidence type="ECO:0000313" key="3">
    <source>
        <dbReference type="EMBL" id="TWR82617.1"/>
    </source>
</evidence>
<evidence type="ECO:0000313" key="5">
    <source>
        <dbReference type="Proteomes" id="UP000317901"/>
    </source>
</evidence>
<dbReference type="AlphaFoldDB" id="A0A5C5PR65"/>
<keyword evidence="2" id="KW-0732">Signal</keyword>
<reference evidence="5 6" key="1">
    <citation type="submission" date="2019-06" db="EMBL/GenBank/DDBJ databases">
        <title>Pseudomonas bimorpha sp. nov. isolated from bovine raw milk and skim milk concentrate.</title>
        <authorList>
            <person name="Hofmann K."/>
            <person name="Huptas C."/>
            <person name="Doll E."/>
            <person name="Scherer S."/>
            <person name="Wenning M."/>
        </authorList>
    </citation>
    <scope>NUCLEOTIDE SEQUENCE [LARGE SCALE GENOMIC DNA]</scope>
    <source>
        <strain evidence="4 6">DSM 108989</strain>
        <strain evidence="3 5">DSM 108990</strain>
    </source>
</reference>
<evidence type="ECO:0000256" key="2">
    <source>
        <dbReference type="SAM" id="SignalP"/>
    </source>
</evidence>
<gene>
    <name evidence="3" type="ORF">FJD37_21920</name>
    <name evidence="4" type="ORF">FJD38_03035</name>
</gene>
<feature type="compositionally biased region" description="Low complexity" evidence="1">
    <location>
        <begin position="98"/>
        <end position="110"/>
    </location>
</feature>
<dbReference type="Proteomes" id="UP000317901">
    <property type="component" value="Unassembled WGS sequence"/>
</dbReference>
<feature type="chain" id="PRO_5022815629" evidence="2">
    <location>
        <begin position="25"/>
        <end position="110"/>
    </location>
</feature>
<evidence type="ECO:0000256" key="1">
    <source>
        <dbReference type="SAM" id="MobiDB-lite"/>
    </source>
</evidence>